<gene>
    <name evidence="2" type="ORF">MMAN_41160</name>
</gene>
<sequence>MICRGRASAARYEKGAFTVADVIRAGGVCDPHARRPALVLIHGGKYDSRCWQPTVDAIERSAPQVRVITPNLPGRQRIPGDLRALTVGQCVASIVRQIEAAGVDHVVLVAHSLAGIIVPGVAAELGSCRVRRIVFVACNVPRQGTSVLSNLSPPIRFFARMATDRLPLSMSRWMFCGGMTPAQHRFAGEVLVPEATTLIREPVDRSRMPSDIRRTWVLTRNDRTVSVRHQRRFIRNLGGVREVIEMHTCHNAMISQSSKLASILTSRL</sequence>
<accession>A0ABM7JWN3</accession>
<dbReference type="PANTHER" id="PTHR37017:SF11">
    <property type="entry name" value="ESTERASE_LIPASE_THIOESTERASE DOMAIN-CONTAINING PROTEIN"/>
    <property type="match status" value="1"/>
</dbReference>
<dbReference type="InterPro" id="IPR000073">
    <property type="entry name" value="AB_hydrolase_1"/>
</dbReference>
<feature type="domain" description="AB hydrolase-1" evidence="1">
    <location>
        <begin position="38"/>
        <end position="240"/>
    </location>
</feature>
<dbReference type="SUPFAM" id="SSF53474">
    <property type="entry name" value="alpha/beta-Hydrolases"/>
    <property type="match status" value="1"/>
</dbReference>
<dbReference type="Pfam" id="PF12697">
    <property type="entry name" value="Abhydrolase_6"/>
    <property type="match status" value="1"/>
</dbReference>
<keyword evidence="3" id="KW-1185">Reference proteome</keyword>
<name>A0ABM7JWN3_MYCNT</name>
<dbReference type="EMBL" id="AP022590">
    <property type="protein sequence ID" value="BBY39982.1"/>
    <property type="molecule type" value="Genomic_DNA"/>
</dbReference>
<evidence type="ECO:0000259" key="1">
    <source>
        <dbReference type="Pfam" id="PF12697"/>
    </source>
</evidence>
<dbReference type="Gene3D" id="3.40.50.1820">
    <property type="entry name" value="alpha/beta hydrolase"/>
    <property type="match status" value="1"/>
</dbReference>
<evidence type="ECO:0000313" key="2">
    <source>
        <dbReference type="EMBL" id="BBY39982.1"/>
    </source>
</evidence>
<dbReference type="InterPro" id="IPR052897">
    <property type="entry name" value="Sec-Metab_Biosynth_Hydrolase"/>
</dbReference>
<dbReference type="Proteomes" id="UP000465812">
    <property type="component" value="Chromosome"/>
</dbReference>
<reference evidence="2 3" key="1">
    <citation type="journal article" date="2019" name="Emerg. Microbes Infect.">
        <title>Comprehensive subspecies identification of 175 nontuberculous mycobacteria species based on 7547 genomic profiles.</title>
        <authorList>
            <person name="Matsumoto Y."/>
            <person name="Kinjo T."/>
            <person name="Motooka D."/>
            <person name="Nabeya D."/>
            <person name="Jung N."/>
            <person name="Uechi K."/>
            <person name="Horii T."/>
            <person name="Iida T."/>
            <person name="Fujita J."/>
            <person name="Nakamura S."/>
        </authorList>
    </citation>
    <scope>NUCLEOTIDE SEQUENCE [LARGE SCALE GENOMIC DNA]</scope>
    <source>
        <strain evidence="2 3">JCM 18113</strain>
    </source>
</reference>
<dbReference type="PANTHER" id="PTHR37017">
    <property type="entry name" value="AB HYDROLASE-1 DOMAIN-CONTAINING PROTEIN-RELATED"/>
    <property type="match status" value="1"/>
</dbReference>
<dbReference type="InterPro" id="IPR029058">
    <property type="entry name" value="AB_hydrolase_fold"/>
</dbReference>
<evidence type="ECO:0000313" key="3">
    <source>
        <dbReference type="Proteomes" id="UP000465812"/>
    </source>
</evidence>
<proteinExistence type="predicted"/>
<protein>
    <recommendedName>
        <fullName evidence="1">AB hydrolase-1 domain-containing protein</fullName>
    </recommendedName>
</protein>
<organism evidence="2 3">
    <name type="scientific">Mycobacterium mantenii</name>
    <dbReference type="NCBI Taxonomy" id="560555"/>
    <lineage>
        <taxon>Bacteria</taxon>
        <taxon>Bacillati</taxon>
        <taxon>Actinomycetota</taxon>
        <taxon>Actinomycetes</taxon>
        <taxon>Mycobacteriales</taxon>
        <taxon>Mycobacteriaceae</taxon>
        <taxon>Mycobacterium</taxon>
        <taxon>Mycobacterium avium complex (MAC)</taxon>
    </lineage>
</organism>